<feature type="transmembrane region" description="Helical" evidence="1">
    <location>
        <begin position="100"/>
        <end position="122"/>
    </location>
</feature>
<accession>A0A9W4MF77</accession>
<comment type="caution">
    <text evidence="2">The sequence shown here is derived from an EMBL/GenBank/DDBJ whole genome shotgun (WGS) entry which is preliminary data.</text>
</comment>
<keyword evidence="1" id="KW-0812">Transmembrane</keyword>
<reference evidence="2" key="1">
    <citation type="submission" date="2021-06" db="EMBL/GenBank/DDBJ databases">
        <authorList>
            <person name="Arsene-Ploetze F."/>
        </authorList>
    </citation>
    <scope>NUCLEOTIDE SEQUENCE</scope>
    <source>
        <strain evidence="2">SBRY1</strain>
    </source>
</reference>
<gene>
    <name evidence="2" type="ORF">SBRY_60469</name>
</gene>
<evidence type="ECO:0000313" key="3">
    <source>
        <dbReference type="Proteomes" id="UP001153328"/>
    </source>
</evidence>
<protein>
    <recommendedName>
        <fullName evidence="4">DUF1453 domain-containing protein</fullName>
    </recommendedName>
</protein>
<dbReference type="AlphaFoldDB" id="A0A9W4MF77"/>
<name>A0A9W4MF77_9ACTN</name>
<keyword evidence="3" id="KW-1185">Reference proteome</keyword>
<feature type="transmembrane region" description="Helical" evidence="1">
    <location>
        <begin position="129"/>
        <end position="148"/>
    </location>
</feature>
<keyword evidence="1" id="KW-0472">Membrane</keyword>
<evidence type="ECO:0000256" key="1">
    <source>
        <dbReference type="SAM" id="Phobius"/>
    </source>
</evidence>
<proteinExistence type="predicted"/>
<feature type="transmembrane region" description="Helical" evidence="1">
    <location>
        <begin position="57"/>
        <end position="80"/>
    </location>
</feature>
<evidence type="ECO:0000313" key="2">
    <source>
        <dbReference type="EMBL" id="CAG7654416.1"/>
    </source>
</evidence>
<evidence type="ECO:0008006" key="4">
    <source>
        <dbReference type="Google" id="ProtNLM"/>
    </source>
</evidence>
<dbReference type="EMBL" id="CAJVAX010000020">
    <property type="protein sequence ID" value="CAG7654416.1"/>
    <property type="molecule type" value="Genomic_DNA"/>
</dbReference>
<dbReference type="RefSeq" id="WP_205044764.1">
    <property type="nucleotide sequence ID" value="NZ_CAJVAX010000020.1"/>
</dbReference>
<sequence>MSGLVNALVILAVVGLVIARQLRPRPVAAGGRWWLIPAVLAVLAIRDGGLVDSSHEAVSVALLSGELLIGAGMGVVWALTTRMWTAQDGGVWAQGTKATVTVWALGIALRVGLYAAAAAAGVHQATGSVLLAVAVTLLIRAGVLLYRAQGLLSSYRTVA</sequence>
<dbReference type="Proteomes" id="UP001153328">
    <property type="component" value="Unassembled WGS sequence"/>
</dbReference>
<keyword evidence="1" id="KW-1133">Transmembrane helix</keyword>
<organism evidence="2 3">
    <name type="scientific">Actinacidiphila bryophytorum</name>
    <dbReference type="NCBI Taxonomy" id="1436133"/>
    <lineage>
        <taxon>Bacteria</taxon>
        <taxon>Bacillati</taxon>
        <taxon>Actinomycetota</taxon>
        <taxon>Actinomycetes</taxon>
        <taxon>Kitasatosporales</taxon>
        <taxon>Streptomycetaceae</taxon>
        <taxon>Actinacidiphila</taxon>
    </lineage>
</organism>